<organism evidence="10 11">
    <name type="scientific">Vitis vinifera</name>
    <name type="common">Grape</name>
    <dbReference type="NCBI Taxonomy" id="29760"/>
    <lineage>
        <taxon>Eukaryota</taxon>
        <taxon>Viridiplantae</taxon>
        <taxon>Streptophyta</taxon>
        <taxon>Embryophyta</taxon>
        <taxon>Tracheophyta</taxon>
        <taxon>Spermatophyta</taxon>
        <taxon>Magnoliopsida</taxon>
        <taxon>eudicotyledons</taxon>
        <taxon>Gunneridae</taxon>
        <taxon>Pentapetalae</taxon>
        <taxon>rosids</taxon>
        <taxon>Vitales</taxon>
        <taxon>Vitaceae</taxon>
        <taxon>Viteae</taxon>
        <taxon>Vitis</taxon>
    </lineage>
</organism>
<feature type="domain" description="Myb-like" evidence="8">
    <location>
        <begin position="138"/>
        <end position="188"/>
    </location>
</feature>
<dbReference type="GO" id="GO:0030154">
    <property type="term" value="P:cell differentiation"/>
    <property type="evidence" value="ECO:0007669"/>
    <property type="project" value="UniProtKB-ARBA"/>
</dbReference>
<keyword evidence="7" id="KW-0472">Membrane</keyword>
<evidence type="ECO:0000313" key="11">
    <source>
        <dbReference type="Proteomes" id="UP000288805"/>
    </source>
</evidence>
<keyword evidence="7" id="KW-1133">Transmembrane helix</keyword>
<evidence type="ECO:0000256" key="5">
    <source>
        <dbReference type="ARBA" id="ARBA00023163"/>
    </source>
</evidence>
<dbReference type="GO" id="GO:0005634">
    <property type="term" value="C:nucleus"/>
    <property type="evidence" value="ECO:0007669"/>
    <property type="project" value="UniProtKB-SubCell"/>
</dbReference>
<keyword evidence="5" id="KW-0804">Transcription</keyword>
<feature type="transmembrane region" description="Helical" evidence="7">
    <location>
        <begin position="25"/>
        <end position="50"/>
    </location>
</feature>
<protein>
    <submittedName>
        <fullName evidence="10">Transcription factor CPC</fullName>
    </submittedName>
</protein>
<dbReference type="InterPro" id="IPR017930">
    <property type="entry name" value="Myb_dom"/>
</dbReference>
<keyword evidence="7" id="KW-0812">Transmembrane</keyword>
<keyword evidence="3" id="KW-0805">Transcription regulation</keyword>
<dbReference type="SMART" id="SM00717">
    <property type="entry name" value="SANT"/>
    <property type="match status" value="1"/>
</dbReference>
<feature type="transmembrane region" description="Helical" evidence="7">
    <location>
        <begin position="87"/>
        <end position="105"/>
    </location>
</feature>
<evidence type="ECO:0000256" key="3">
    <source>
        <dbReference type="ARBA" id="ARBA00023015"/>
    </source>
</evidence>
<feature type="domain" description="HTH myb-type" evidence="9">
    <location>
        <begin position="146"/>
        <end position="192"/>
    </location>
</feature>
<keyword evidence="4" id="KW-0238">DNA-binding</keyword>
<evidence type="ECO:0000259" key="9">
    <source>
        <dbReference type="PROSITE" id="PS51294"/>
    </source>
</evidence>
<dbReference type="InterPro" id="IPR015495">
    <property type="entry name" value="Myb_TF_plants"/>
</dbReference>
<feature type="transmembrane region" description="Helical" evidence="7">
    <location>
        <begin position="56"/>
        <end position="75"/>
    </location>
</feature>
<evidence type="ECO:0000256" key="7">
    <source>
        <dbReference type="SAM" id="Phobius"/>
    </source>
</evidence>
<name>A0A438G2M0_VITVI</name>
<dbReference type="PANTHER" id="PTHR47998">
    <property type="entry name" value="TRANSCRIPTION FACTOR MYB51-LIKE ISOFORM X1"/>
    <property type="match status" value="1"/>
</dbReference>
<dbReference type="Proteomes" id="UP000288805">
    <property type="component" value="Unassembled WGS sequence"/>
</dbReference>
<dbReference type="EMBL" id="QGNW01000654">
    <property type="protein sequence ID" value="RVW66442.1"/>
    <property type="molecule type" value="Genomic_DNA"/>
</dbReference>
<dbReference type="FunFam" id="1.10.10.60:FF:000160">
    <property type="entry name" value="MYB-like transcription factor"/>
    <property type="match status" value="1"/>
</dbReference>
<dbReference type="SUPFAM" id="SSF46689">
    <property type="entry name" value="Homeodomain-like"/>
    <property type="match status" value="1"/>
</dbReference>
<gene>
    <name evidence="10" type="primary">CPC_8</name>
    <name evidence="10" type="ORF">CK203_065686</name>
</gene>
<dbReference type="GO" id="GO:0048731">
    <property type="term" value="P:system development"/>
    <property type="evidence" value="ECO:0007669"/>
    <property type="project" value="UniProtKB-ARBA"/>
</dbReference>
<evidence type="ECO:0000259" key="8">
    <source>
        <dbReference type="PROSITE" id="PS50090"/>
    </source>
</evidence>
<dbReference type="AlphaFoldDB" id="A0A438G2M0"/>
<dbReference type="PROSITE" id="PS51294">
    <property type="entry name" value="HTH_MYB"/>
    <property type="match status" value="1"/>
</dbReference>
<dbReference type="PANTHER" id="PTHR47998:SF3">
    <property type="entry name" value="TRANSCRIPTION FACTOR TRY-LIKE"/>
    <property type="match status" value="1"/>
</dbReference>
<evidence type="ECO:0000256" key="4">
    <source>
        <dbReference type="ARBA" id="ARBA00023125"/>
    </source>
</evidence>
<evidence type="ECO:0000256" key="2">
    <source>
        <dbReference type="ARBA" id="ARBA00022473"/>
    </source>
</evidence>
<evidence type="ECO:0000313" key="10">
    <source>
        <dbReference type="EMBL" id="RVW66442.1"/>
    </source>
</evidence>
<dbReference type="GO" id="GO:0090558">
    <property type="term" value="P:plant epidermis development"/>
    <property type="evidence" value="ECO:0007669"/>
    <property type="project" value="UniProtKB-ARBA"/>
</dbReference>
<dbReference type="Pfam" id="PF00249">
    <property type="entry name" value="Myb_DNA-binding"/>
    <property type="match status" value="1"/>
</dbReference>
<keyword evidence="6" id="KW-0539">Nucleus</keyword>
<evidence type="ECO:0000256" key="1">
    <source>
        <dbReference type="ARBA" id="ARBA00004123"/>
    </source>
</evidence>
<evidence type="ECO:0000256" key="6">
    <source>
        <dbReference type="ARBA" id="ARBA00023242"/>
    </source>
</evidence>
<dbReference type="GO" id="GO:0009653">
    <property type="term" value="P:anatomical structure morphogenesis"/>
    <property type="evidence" value="ECO:0007669"/>
    <property type="project" value="UniProtKB-ARBA"/>
</dbReference>
<dbReference type="InterPro" id="IPR009057">
    <property type="entry name" value="Homeodomain-like_sf"/>
</dbReference>
<dbReference type="Gene3D" id="1.10.10.60">
    <property type="entry name" value="Homeodomain-like"/>
    <property type="match status" value="1"/>
</dbReference>
<sequence length="192" mass="21640">MADLDHSSDGSSLDSRGTHLKDLMALLLFSICMSPSGFLNLSGFMCFYGYFLSKMWFCLLGLSVFLLGALLHKFPHHSSLNSRGTRLELVALLLVTFVFYGYFWAGNPYEILLLLLLSPQDTNQFFSLSLVVVAAEGSSQDSKLEFSEDEETLITRMFNLVGERWSLIAGRIPGRTAEEIEKYWTSRYSSSE</sequence>
<keyword evidence="2" id="KW-0217">Developmental protein</keyword>
<proteinExistence type="predicted"/>
<dbReference type="InterPro" id="IPR001005">
    <property type="entry name" value="SANT/Myb"/>
</dbReference>
<dbReference type="GO" id="GO:0003677">
    <property type="term" value="F:DNA binding"/>
    <property type="evidence" value="ECO:0007669"/>
    <property type="project" value="UniProtKB-KW"/>
</dbReference>
<dbReference type="CDD" id="cd00167">
    <property type="entry name" value="SANT"/>
    <property type="match status" value="1"/>
</dbReference>
<dbReference type="OrthoDB" id="2143914at2759"/>
<dbReference type="PROSITE" id="PS50090">
    <property type="entry name" value="MYB_LIKE"/>
    <property type="match status" value="1"/>
</dbReference>
<comment type="caution">
    <text evidence="10">The sequence shown here is derived from an EMBL/GenBank/DDBJ whole genome shotgun (WGS) entry which is preliminary data.</text>
</comment>
<accession>A0A438G2M0</accession>
<comment type="subcellular location">
    <subcellularLocation>
        <location evidence="1">Nucleus</location>
    </subcellularLocation>
</comment>
<reference evidence="10 11" key="1">
    <citation type="journal article" date="2018" name="PLoS Genet.">
        <title>Population sequencing reveals clonal diversity and ancestral inbreeding in the grapevine cultivar Chardonnay.</title>
        <authorList>
            <person name="Roach M.J."/>
            <person name="Johnson D.L."/>
            <person name="Bohlmann J."/>
            <person name="van Vuuren H.J."/>
            <person name="Jones S.J."/>
            <person name="Pretorius I.S."/>
            <person name="Schmidt S.A."/>
            <person name="Borneman A.R."/>
        </authorList>
    </citation>
    <scope>NUCLEOTIDE SEQUENCE [LARGE SCALE GENOMIC DNA]</scope>
    <source>
        <strain evidence="11">cv. Chardonnay</strain>
        <tissue evidence="10">Leaf</tissue>
    </source>
</reference>